<evidence type="ECO:0000313" key="8">
    <source>
        <dbReference type="Proteomes" id="UP001162030"/>
    </source>
</evidence>
<dbReference type="InterPro" id="IPR001610">
    <property type="entry name" value="PAC"/>
</dbReference>
<evidence type="ECO:0000259" key="5">
    <source>
        <dbReference type="PROSITE" id="PS50112"/>
    </source>
</evidence>
<evidence type="ECO:0000259" key="6">
    <source>
        <dbReference type="PROSITE" id="PS50113"/>
    </source>
</evidence>
<dbReference type="PANTHER" id="PTHR43547">
    <property type="entry name" value="TWO-COMPONENT HISTIDINE KINASE"/>
    <property type="match status" value="1"/>
</dbReference>
<comment type="catalytic activity">
    <reaction evidence="1">
        <text>ATP + protein L-histidine = ADP + protein N-phospho-L-histidine.</text>
        <dbReference type="EC" id="2.7.13.3"/>
    </reaction>
</comment>
<sequence length="376" mass="42509">MADTIPDILRSVREAEQTMRMQAERLRIVQDQAPVGICEIDLEGHYLRVNDRFCEITGYTREELLTKRFQDITHPDDVVADVEALRRQAHVEFPYRVEKRYIHKNGHIVWIELNGYIVRDEQGQPLFGVGIVQDITERKQAEAALREADRRKDEFLAMLAHELRNPLAPIRNAVTIMQRLDGSDPKLHWAREVIARQVNHLTRLVDDLLDVSRIVQGKLTLQKTDVDVATLIEHAVEESRPFIELRRHTLTVSVPPEPVRVNGDNVRLTQVIANLLDNAAKYTPEGGRIWLRATRENGEAVISVRDSGEGIAQDLLPHLFDLFIQAESTLDRAKGGLGLGLTIVRNIVGMHGGRVEVSSQGPGKGSEFVVRLPTLI</sequence>
<dbReference type="SUPFAM" id="SSF55785">
    <property type="entry name" value="PYP-like sensor domain (PAS domain)"/>
    <property type="match status" value="1"/>
</dbReference>
<gene>
    <name evidence="7" type="ORF">MSZNOR_2866</name>
</gene>
<feature type="domain" description="Histidine kinase" evidence="4">
    <location>
        <begin position="158"/>
        <end position="376"/>
    </location>
</feature>
<dbReference type="PROSITE" id="PS50112">
    <property type="entry name" value="PAS"/>
    <property type="match status" value="1"/>
</dbReference>
<dbReference type="InterPro" id="IPR004358">
    <property type="entry name" value="Sig_transdc_His_kin-like_C"/>
</dbReference>
<dbReference type="CDD" id="cd00082">
    <property type="entry name" value="HisKA"/>
    <property type="match status" value="1"/>
</dbReference>
<proteinExistence type="predicted"/>
<name>A0ABM9I3L3_9GAMM</name>
<dbReference type="InterPro" id="IPR003594">
    <property type="entry name" value="HATPase_dom"/>
</dbReference>
<dbReference type="SMART" id="SM00387">
    <property type="entry name" value="HATPase_c"/>
    <property type="match status" value="1"/>
</dbReference>
<keyword evidence="3" id="KW-0597">Phosphoprotein</keyword>
<dbReference type="InterPro" id="IPR036097">
    <property type="entry name" value="HisK_dim/P_sf"/>
</dbReference>
<organism evidence="7 8">
    <name type="scientific">Methylocaldum szegediense</name>
    <dbReference type="NCBI Taxonomy" id="73780"/>
    <lineage>
        <taxon>Bacteria</taxon>
        <taxon>Pseudomonadati</taxon>
        <taxon>Pseudomonadota</taxon>
        <taxon>Gammaproteobacteria</taxon>
        <taxon>Methylococcales</taxon>
        <taxon>Methylococcaceae</taxon>
        <taxon>Methylocaldum</taxon>
    </lineage>
</organism>
<dbReference type="InterPro" id="IPR005467">
    <property type="entry name" value="His_kinase_dom"/>
</dbReference>
<evidence type="ECO:0000256" key="2">
    <source>
        <dbReference type="ARBA" id="ARBA00012438"/>
    </source>
</evidence>
<accession>A0ABM9I3L3</accession>
<dbReference type="SMART" id="SM00091">
    <property type="entry name" value="PAS"/>
    <property type="match status" value="1"/>
</dbReference>
<evidence type="ECO:0000256" key="1">
    <source>
        <dbReference type="ARBA" id="ARBA00000085"/>
    </source>
</evidence>
<dbReference type="EC" id="2.7.13.3" evidence="2"/>
<dbReference type="SMART" id="SM00086">
    <property type="entry name" value="PAC"/>
    <property type="match status" value="1"/>
</dbReference>
<dbReference type="InterPro" id="IPR003661">
    <property type="entry name" value="HisK_dim/P_dom"/>
</dbReference>
<dbReference type="Pfam" id="PF02518">
    <property type="entry name" value="HATPase_c"/>
    <property type="match status" value="1"/>
</dbReference>
<evidence type="ECO:0000256" key="3">
    <source>
        <dbReference type="ARBA" id="ARBA00022553"/>
    </source>
</evidence>
<dbReference type="InterPro" id="IPR000700">
    <property type="entry name" value="PAS-assoc_C"/>
</dbReference>
<dbReference type="SUPFAM" id="SSF55874">
    <property type="entry name" value="ATPase domain of HSP90 chaperone/DNA topoisomerase II/histidine kinase"/>
    <property type="match status" value="1"/>
</dbReference>
<dbReference type="PROSITE" id="PS50113">
    <property type="entry name" value="PAC"/>
    <property type="match status" value="1"/>
</dbReference>
<feature type="domain" description="PAC" evidence="6">
    <location>
        <begin position="95"/>
        <end position="147"/>
    </location>
</feature>
<dbReference type="Gene3D" id="3.30.565.10">
    <property type="entry name" value="Histidine kinase-like ATPase, C-terminal domain"/>
    <property type="match status" value="1"/>
</dbReference>
<dbReference type="EMBL" id="OX458333">
    <property type="protein sequence ID" value="CAI8870317.1"/>
    <property type="molecule type" value="Genomic_DNA"/>
</dbReference>
<evidence type="ECO:0000313" key="7">
    <source>
        <dbReference type="EMBL" id="CAI8870317.1"/>
    </source>
</evidence>
<dbReference type="InterPro" id="IPR036890">
    <property type="entry name" value="HATPase_C_sf"/>
</dbReference>
<keyword evidence="8" id="KW-1185">Reference proteome</keyword>
<protein>
    <recommendedName>
        <fullName evidence="2">histidine kinase</fullName>
        <ecNumber evidence="2">2.7.13.3</ecNumber>
    </recommendedName>
</protein>
<dbReference type="CDD" id="cd00130">
    <property type="entry name" value="PAS"/>
    <property type="match status" value="1"/>
</dbReference>
<dbReference type="Gene3D" id="1.10.287.130">
    <property type="match status" value="1"/>
</dbReference>
<dbReference type="PRINTS" id="PR00344">
    <property type="entry name" value="BCTRLSENSOR"/>
</dbReference>
<dbReference type="InterPro" id="IPR035965">
    <property type="entry name" value="PAS-like_dom_sf"/>
</dbReference>
<dbReference type="Proteomes" id="UP001162030">
    <property type="component" value="Chromosome"/>
</dbReference>
<dbReference type="NCBIfam" id="TIGR00229">
    <property type="entry name" value="sensory_box"/>
    <property type="match status" value="1"/>
</dbReference>
<dbReference type="PANTHER" id="PTHR43547:SF2">
    <property type="entry name" value="HYBRID SIGNAL TRANSDUCTION HISTIDINE KINASE C"/>
    <property type="match status" value="1"/>
</dbReference>
<dbReference type="InterPro" id="IPR000014">
    <property type="entry name" value="PAS"/>
</dbReference>
<dbReference type="InterPro" id="IPR013655">
    <property type="entry name" value="PAS_fold_3"/>
</dbReference>
<dbReference type="SUPFAM" id="SSF47384">
    <property type="entry name" value="Homodimeric domain of signal transducing histidine kinase"/>
    <property type="match status" value="1"/>
</dbReference>
<dbReference type="Pfam" id="PF08447">
    <property type="entry name" value="PAS_3"/>
    <property type="match status" value="1"/>
</dbReference>
<dbReference type="CDD" id="cd00075">
    <property type="entry name" value="HATPase"/>
    <property type="match status" value="1"/>
</dbReference>
<dbReference type="PROSITE" id="PS50109">
    <property type="entry name" value="HIS_KIN"/>
    <property type="match status" value="1"/>
</dbReference>
<evidence type="ECO:0000259" key="4">
    <source>
        <dbReference type="PROSITE" id="PS50109"/>
    </source>
</evidence>
<dbReference type="SMART" id="SM00388">
    <property type="entry name" value="HisKA"/>
    <property type="match status" value="1"/>
</dbReference>
<feature type="domain" description="PAS" evidence="5">
    <location>
        <begin position="22"/>
        <end position="92"/>
    </location>
</feature>
<dbReference type="RefSeq" id="WP_051331902.1">
    <property type="nucleotide sequence ID" value="NZ_OX458333.1"/>
</dbReference>
<dbReference type="Pfam" id="PF00512">
    <property type="entry name" value="HisKA"/>
    <property type="match status" value="1"/>
</dbReference>
<dbReference type="Gene3D" id="3.30.450.20">
    <property type="entry name" value="PAS domain"/>
    <property type="match status" value="1"/>
</dbReference>
<reference evidence="7 8" key="1">
    <citation type="submission" date="2023-03" db="EMBL/GenBank/DDBJ databases">
        <authorList>
            <person name="Pearce D."/>
        </authorList>
    </citation>
    <scope>NUCLEOTIDE SEQUENCE [LARGE SCALE GENOMIC DNA]</scope>
    <source>
        <strain evidence="7">Msz</strain>
    </source>
</reference>